<dbReference type="InterPro" id="IPR020846">
    <property type="entry name" value="MFS_dom"/>
</dbReference>
<dbReference type="PROSITE" id="PS50850">
    <property type="entry name" value="MFS"/>
    <property type="match status" value="1"/>
</dbReference>
<keyword evidence="6 8" id="KW-0472">Membrane</keyword>
<feature type="transmembrane region" description="Helical" evidence="8">
    <location>
        <begin position="589"/>
        <end position="613"/>
    </location>
</feature>
<dbReference type="CDD" id="cd17502">
    <property type="entry name" value="MFS_Azr1_MDR_like"/>
    <property type="match status" value="1"/>
</dbReference>
<protein>
    <recommendedName>
        <fullName evidence="9">Major facilitator superfamily (MFS) profile domain-containing protein</fullName>
    </recommendedName>
</protein>
<keyword evidence="3" id="KW-0813">Transport</keyword>
<evidence type="ECO:0000256" key="8">
    <source>
        <dbReference type="SAM" id="Phobius"/>
    </source>
</evidence>
<feature type="transmembrane region" description="Helical" evidence="8">
    <location>
        <begin position="666"/>
        <end position="684"/>
    </location>
</feature>
<dbReference type="GeneID" id="87930192"/>
<dbReference type="Pfam" id="PF07690">
    <property type="entry name" value="MFS_1"/>
    <property type="match status" value="1"/>
</dbReference>
<sequence length="698" mass="75037">MRQFPLWAVWTPVFEWESNCDLPSLLLPFFLFAAKQVSKDPFLITGFAKDFHSLISGFNLVFIFVSAQYRPHSFLSSTPRPHAALANLKSDILHLLIQTKLSSSQQLFIPSLIVLLQSQRSNLIPTKTPGSPVHNMSSGATSLKEKPLDPAVELPADNGHSSDSQLESGAPTAAPAEPDQNASPRNIHGVIWALVVVAILSSIFLYSLDNTVVADITPAVVNNFGDALKLPWLSVGFLLGGAAVVLPFGRLYGLFDAKWLYILSSILFNVGSALCGAAPNMDALIIGRVLAGMGGNGMYLGVMTLLSVNTSDRERPGYLSFVGLVWGIGTVLGPVVGGAFVESPATWRWAFYINLCVAGLFAPVYLLWIPNFKPRAGTKTLTLAKEFDWVGTVLSMGAITALIMATNLGGALYAWDSGQIIALFVVAFSLFILFGIQQTYTILTNLTSRIFPIQFMRNWNAVLLFCCAAAVNTAGFVPIYYVPLYFQFTRGDSAITAAVRLLPLIFVLSAAILANGHLMARFSYFQPWYVFGSVLTLIGGVLMSRITTETPEGQIYGFEILLGIGTGCFIQAGYAVIQAVTPPADMAYAISFMMLGQLGGIALGLAIAGAIFVNDAIKNLIVVLPDATREQLQMAISGTSGEFFSSLAPGVRAAATDAIVVALRQVFIPVYVAAAFSLVLSVCFTQRKMFGNIQAIAA</sequence>
<evidence type="ECO:0000256" key="7">
    <source>
        <dbReference type="SAM" id="MobiDB-lite"/>
    </source>
</evidence>
<feature type="transmembrane region" description="Helical" evidence="8">
    <location>
        <begin position="389"/>
        <end position="414"/>
    </location>
</feature>
<evidence type="ECO:0000256" key="2">
    <source>
        <dbReference type="ARBA" id="ARBA00007520"/>
    </source>
</evidence>
<comment type="subcellular location">
    <subcellularLocation>
        <location evidence="1">Membrane</location>
        <topology evidence="1">Multi-pass membrane protein</topology>
    </subcellularLocation>
</comment>
<evidence type="ECO:0000256" key="5">
    <source>
        <dbReference type="ARBA" id="ARBA00022989"/>
    </source>
</evidence>
<feature type="transmembrane region" description="Helical" evidence="8">
    <location>
        <begin position="318"/>
        <end position="341"/>
    </location>
</feature>
<feature type="region of interest" description="Disordered" evidence="7">
    <location>
        <begin position="150"/>
        <end position="180"/>
    </location>
</feature>
<evidence type="ECO:0000256" key="1">
    <source>
        <dbReference type="ARBA" id="ARBA00004141"/>
    </source>
</evidence>
<feature type="transmembrane region" description="Helical" evidence="8">
    <location>
        <begin position="528"/>
        <end position="548"/>
    </location>
</feature>
<dbReference type="PANTHER" id="PTHR23501:SF12">
    <property type="entry name" value="MAJOR FACILITATOR SUPERFAMILY (MFS) PROFILE DOMAIN-CONTAINING PROTEIN-RELATED"/>
    <property type="match status" value="1"/>
</dbReference>
<dbReference type="Proteomes" id="UP001326199">
    <property type="component" value="Unassembled WGS sequence"/>
</dbReference>
<evidence type="ECO:0000256" key="6">
    <source>
        <dbReference type="ARBA" id="ARBA00023136"/>
    </source>
</evidence>
<dbReference type="Gene3D" id="1.20.1250.20">
    <property type="entry name" value="MFS general substrate transporter like domains"/>
    <property type="match status" value="2"/>
</dbReference>
<keyword evidence="5 8" id="KW-1133">Transmembrane helix</keyword>
<feature type="transmembrane region" description="Helical" evidence="8">
    <location>
        <begin position="228"/>
        <end position="248"/>
    </location>
</feature>
<accession>A0ABR0HQ07</accession>
<evidence type="ECO:0000313" key="11">
    <source>
        <dbReference type="Proteomes" id="UP001326199"/>
    </source>
</evidence>
<dbReference type="InterPro" id="IPR036259">
    <property type="entry name" value="MFS_trans_sf"/>
</dbReference>
<feature type="transmembrane region" description="Helical" evidence="8">
    <location>
        <begin position="260"/>
        <end position="279"/>
    </location>
</feature>
<comment type="similarity">
    <text evidence="2">Belongs to the major facilitator superfamily. TCR/Tet family.</text>
</comment>
<dbReference type="PANTHER" id="PTHR23501">
    <property type="entry name" value="MAJOR FACILITATOR SUPERFAMILY"/>
    <property type="match status" value="1"/>
</dbReference>
<name>A0ABR0HQ07_9PEZI</name>
<dbReference type="EMBL" id="JAFFHB010000002">
    <property type="protein sequence ID" value="KAK4670009.1"/>
    <property type="molecule type" value="Genomic_DNA"/>
</dbReference>
<feature type="transmembrane region" description="Helical" evidence="8">
    <location>
        <begin position="554"/>
        <end position="577"/>
    </location>
</feature>
<reference evidence="10 11" key="1">
    <citation type="journal article" date="2023" name="bioRxiv">
        <title>High-quality genome assemblies of four members of thePodospora anserinaspecies complex.</title>
        <authorList>
            <person name="Ament-Velasquez S.L."/>
            <person name="Vogan A.A."/>
            <person name="Wallerman O."/>
            <person name="Hartmann F."/>
            <person name="Gautier V."/>
            <person name="Silar P."/>
            <person name="Giraud T."/>
            <person name="Johannesson H."/>
        </authorList>
    </citation>
    <scope>NUCLEOTIDE SEQUENCE [LARGE SCALE GENOMIC DNA]</scope>
    <source>
        <strain evidence="10 11">CBS 411.78</strain>
    </source>
</reference>
<evidence type="ECO:0000256" key="4">
    <source>
        <dbReference type="ARBA" id="ARBA00022692"/>
    </source>
</evidence>
<dbReference type="SUPFAM" id="SSF103473">
    <property type="entry name" value="MFS general substrate transporter"/>
    <property type="match status" value="1"/>
</dbReference>
<organism evidence="10 11">
    <name type="scientific">Podospora pseudopauciseta</name>
    <dbReference type="NCBI Taxonomy" id="2093780"/>
    <lineage>
        <taxon>Eukaryota</taxon>
        <taxon>Fungi</taxon>
        <taxon>Dikarya</taxon>
        <taxon>Ascomycota</taxon>
        <taxon>Pezizomycotina</taxon>
        <taxon>Sordariomycetes</taxon>
        <taxon>Sordariomycetidae</taxon>
        <taxon>Sordariales</taxon>
        <taxon>Podosporaceae</taxon>
        <taxon>Podospora</taxon>
    </lineage>
</organism>
<proteinExistence type="inferred from homology"/>
<feature type="transmembrane region" description="Helical" evidence="8">
    <location>
        <begin position="285"/>
        <end position="306"/>
    </location>
</feature>
<feature type="transmembrane region" description="Helical" evidence="8">
    <location>
        <begin position="420"/>
        <end position="440"/>
    </location>
</feature>
<dbReference type="InterPro" id="IPR011701">
    <property type="entry name" value="MFS"/>
</dbReference>
<comment type="caution">
    <text evidence="10">The sequence shown here is derived from an EMBL/GenBank/DDBJ whole genome shotgun (WGS) entry which is preliminary data.</text>
</comment>
<feature type="transmembrane region" description="Helical" evidence="8">
    <location>
        <begin position="461"/>
        <end position="482"/>
    </location>
</feature>
<dbReference type="RefSeq" id="XP_062768679.1">
    <property type="nucleotide sequence ID" value="XM_062909849.1"/>
</dbReference>
<evidence type="ECO:0000259" key="9">
    <source>
        <dbReference type="PROSITE" id="PS50850"/>
    </source>
</evidence>
<feature type="transmembrane region" description="Helical" evidence="8">
    <location>
        <begin position="190"/>
        <end position="208"/>
    </location>
</feature>
<feature type="domain" description="Major facilitator superfamily (MFS) profile" evidence="9">
    <location>
        <begin position="195"/>
        <end position="689"/>
    </location>
</feature>
<feature type="transmembrane region" description="Helical" evidence="8">
    <location>
        <begin position="494"/>
        <end position="516"/>
    </location>
</feature>
<feature type="transmembrane region" description="Helical" evidence="8">
    <location>
        <begin position="347"/>
        <end position="368"/>
    </location>
</feature>
<evidence type="ECO:0000313" key="10">
    <source>
        <dbReference type="EMBL" id="KAK4670009.1"/>
    </source>
</evidence>
<gene>
    <name evidence="10" type="ORF">QC763_207900</name>
</gene>
<evidence type="ECO:0000256" key="3">
    <source>
        <dbReference type="ARBA" id="ARBA00022448"/>
    </source>
</evidence>
<keyword evidence="11" id="KW-1185">Reference proteome</keyword>
<keyword evidence="4 8" id="KW-0812">Transmembrane</keyword>